<feature type="compositionally biased region" description="Basic and acidic residues" evidence="1">
    <location>
        <begin position="570"/>
        <end position="593"/>
    </location>
</feature>
<dbReference type="GO" id="GO:0006260">
    <property type="term" value="P:DNA replication"/>
    <property type="evidence" value="ECO:0007669"/>
    <property type="project" value="InterPro"/>
</dbReference>
<dbReference type="EMBL" id="NKQK01000018">
    <property type="protein sequence ID" value="PSS04418.1"/>
    <property type="molecule type" value="Genomic_DNA"/>
</dbReference>
<dbReference type="OMA" id="FFRMEIL"/>
<dbReference type="InParanoid" id="A0A2R6Q953"/>
<dbReference type="PANTHER" id="PTHR21556">
    <property type="entry name" value="TRESLIN"/>
    <property type="match status" value="1"/>
</dbReference>
<evidence type="ECO:0000256" key="1">
    <source>
        <dbReference type="SAM" id="MobiDB-lite"/>
    </source>
</evidence>
<dbReference type="GO" id="GO:0033314">
    <property type="term" value="P:mitotic DNA replication checkpoint signaling"/>
    <property type="evidence" value="ECO:0007669"/>
    <property type="project" value="InterPro"/>
</dbReference>
<name>A0A2R6Q953_ACTCC</name>
<protein>
    <submittedName>
        <fullName evidence="2">Kinetochore protein</fullName>
    </submittedName>
</protein>
<feature type="region of interest" description="Disordered" evidence="1">
    <location>
        <begin position="570"/>
        <end position="614"/>
    </location>
</feature>
<reference evidence="2 3" key="1">
    <citation type="submission" date="2017-07" db="EMBL/GenBank/DDBJ databases">
        <title>An improved, manually edited Actinidia chinensis var. chinensis (kiwifruit) genome highlights the challenges associated with draft genomes and gene prediction in plants.</title>
        <authorList>
            <person name="Pilkington S."/>
            <person name="Crowhurst R."/>
            <person name="Hilario E."/>
            <person name="Nardozza S."/>
            <person name="Fraser L."/>
            <person name="Peng Y."/>
            <person name="Gunaseelan K."/>
            <person name="Simpson R."/>
            <person name="Tahir J."/>
            <person name="Deroles S."/>
            <person name="Templeton K."/>
            <person name="Luo Z."/>
            <person name="Davy M."/>
            <person name="Cheng C."/>
            <person name="Mcneilage M."/>
            <person name="Scaglione D."/>
            <person name="Liu Y."/>
            <person name="Zhang Q."/>
            <person name="Datson P."/>
            <person name="De Silva N."/>
            <person name="Gardiner S."/>
            <person name="Bassett H."/>
            <person name="Chagne D."/>
            <person name="Mccallum J."/>
            <person name="Dzierzon H."/>
            <person name="Deng C."/>
            <person name="Wang Y.-Y."/>
            <person name="Barron N."/>
            <person name="Manako K."/>
            <person name="Bowen J."/>
            <person name="Foster T."/>
            <person name="Erridge Z."/>
            <person name="Tiffin H."/>
            <person name="Waite C."/>
            <person name="Davies K."/>
            <person name="Grierson E."/>
            <person name="Laing W."/>
            <person name="Kirk R."/>
            <person name="Chen X."/>
            <person name="Wood M."/>
            <person name="Montefiori M."/>
            <person name="Brummell D."/>
            <person name="Schwinn K."/>
            <person name="Catanach A."/>
            <person name="Fullerton C."/>
            <person name="Li D."/>
            <person name="Meiyalaghan S."/>
            <person name="Nieuwenhuizen N."/>
            <person name="Read N."/>
            <person name="Prakash R."/>
            <person name="Hunter D."/>
            <person name="Zhang H."/>
            <person name="Mckenzie M."/>
            <person name="Knabel M."/>
            <person name="Harris A."/>
            <person name="Allan A."/>
            <person name="Chen A."/>
            <person name="Janssen B."/>
            <person name="Plunkett B."/>
            <person name="Dwamena C."/>
            <person name="Voogd C."/>
            <person name="Leif D."/>
            <person name="Lafferty D."/>
            <person name="Souleyre E."/>
            <person name="Varkonyi-Gasic E."/>
            <person name="Gambi F."/>
            <person name="Hanley J."/>
            <person name="Yao J.-L."/>
            <person name="Cheung J."/>
            <person name="David K."/>
            <person name="Warren B."/>
            <person name="Marsh K."/>
            <person name="Snowden K."/>
            <person name="Lin-Wang K."/>
            <person name="Brian L."/>
            <person name="Martinez-Sanchez M."/>
            <person name="Wang M."/>
            <person name="Ileperuma N."/>
            <person name="Macnee N."/>
            <person name="Campin R."/>
            <person name="Mcatee P."/>
            <person name="Drummond R."/>
            <person name="Espley R."/>
            <person name="Ireland H."/>
            <person name="Wu R."/>
            <person name="Atkinson R."/>
            <person name="Karunairetnam S."/>
            <person name="Bulley S."/>
            <person name="Chunkath S."/>
            <person name="Hanley Z."/>
            <person name="Storey R."/>
            <person name="Thrimawithana A."/>
            <person name="Thomson S."/>
            <person name="David C."/>
            <person name="Testolin R."/>
        </authorList>
    </citation>
    <scope>NUCLEOTIDE SEQUENCE [LARGE SCALE GENOMIC DNA]</scope>
    <source>
        <strain evidence="3">cv. Red5</strain>
        <tissue evidence="2">Young leaf</tissue>
    </source>
</reference>
<feature type="compositionally biased region" description="Acidic residues" evidence="1">
    <location>
        <begin position="849"/>
        <end position="864"/>
    </location>
</feature>
<feature type="compositionally biased region" description="Polar residues" evidence="1">
    <location>
        <begin position="595"/>
        <end position="606"/>
    </location>
</feature>
<dbReference type="GO" id="GO:0003682">
    <property type="term" value="F:chromatin binding"/>
    <property type="evidence" value="ECO:0007669"/>
    <property type="project" value="TreeGrafter"/>
</dbReference>
<feature type="region of interest" description="Disordered" evidence="1">
    <location>
        <begin position="904"/>
        <end position="964"/>
    </location>
</feature>
<dbReference type="AlphaFoldDB" id="A0A2R6Q953"/>
<sequence>MAQPIIDYSQTQRIVLLIDLHPLFHTQNPNPYLTSILATSKILLTFPSLSSSLFAFKLFFSSLSPLLSASSIHRLLGKPSPASLSFDSPPETLDSLYKTLNSLSASPILTELANSPPCASNVAGSLLQLVHDYAWDPKNEEISGILHDFPVVRSNLVLLLSPIGRSLKSVFEFMNVDVDSELLTNVDAFCKIFCDVFSAVSDAYVDRDIHCSWVDVKFYLECSEERLEIDESVLQLGFLKNGVRSLGWAFCSTDAIILGSALVPFELIYPIIGISFNCINSNNFCKPIHAQLNLEISDVSGNPLECNCCDLELLNLKRPRLMLGDIMQTLEFGNSEKEAREQDKSFWGQFGHGITKLHIKAITKCNGDMRTEGCSSNLILVRGNSGESGKSRKKYSGSLGFFADRVLEVLSSDMGEFTQRETVPIWEILLSFLCRKGYRALVRLSSGNEDSYMGILTPFTAHLAFLSIVNDRNDDEACKPYAFINDASMSISSRQGTVSSLDDQNRKKDQKHVYQNVIWISFCKAAFECSALELEEAYFASKFSNSKKLRFLKCWMKQIQKSRDDCLTVQDESKSIQHTEREMGERLTGRDQESEQSTPLHSSNKPSRIEGEASLVSGSETSEAFFSTLAKKMQDGLESEGVDLQVLAERLVNLSIYWLHQKNEADNITESQTSDDSRGKIIAGNLIKLLKEPKAMKENHKNNYPTISASDSGSTSYALKNIVREYELQILLRMEILRSVVAVSIEASTKRKLVKQICLLLEIIQYLVEGGFHGHVSLYDYVEKTIKARYSHVLGNVVNKIYAQMDLLPYSDENESLILLLNSEDSNHSWREKERHEMAETNRIHESFSAEDESSQPLEQDTDSPQDVIREEQARKLSEAQERRERARRFVSFTTWVPDLQRVWAPKQPKAMSAKSESQQKKQKRKERHRGNHDVVCETPMIGKTHNGSNPSVSVSKALFQDDR</sequence>
<evidence type="ECO:0000313" key="2">
    <source>
        <dbReference type="EMBL" id="PSS04418.1"/>
    </source>
</evidence>
<dbReference type="GO" id="GO:0005634">
    <property type="term" value="C:nucleus"/>
    <property type="evidence" value="ECO:0007669"/>
    <property type="project" value="InterPro"/>
</dbReference>
<gene>
    <name evidence="2" type="ORF">CEY00_Acc20272</name>
</gene>
<reference evidence="3" key="2">
    <citation type="journal article" date="2018" name="BMC Genomics">
        <title>A manually annotated Actinidia chinensis var. chinensis (kiwifruit) genome highlights the challenges associated with draft genomes and gene prediction in plants.</title>
        <authorList>
            <person name="Pilkington S.M."/>
            <person name="Crowhurst R."/>
            <person name="Hilario E."/>
            <person name="Nardozza S."/>
            <person name="Fraser L."/>
            <person name="Peng Y."/>
            <person name="Gunaseelan K."/>
            <person name="Simpson R."/>
            <person name="Tahir J."/>
            <person name="Deroles S.C."/>
            <person name="Templeton K."/>
            <person name="Luo Z."/>
            <person name="Davy M."/>
            <person name="Cheng C."/>
            <person name="McNeilage M."/>
            <person name="Scaglione D."/>
            <person name="Liu Y."/>
            <person name="Zhang Q."/>
            <person name="Datson P."/>
            <person name="De Silva N."/>
            <person name="Gardiner S.E."/>
            <person name="Bassett H."/>
            <person name="Chagne D."/>
            <person name="McCallum J."/>
            <person name="Dzierzon H."/>
            <person name="Deng C."/>
            <person name="Wang Y.Y."/>
            <person name="Barron L."/>
            <person name="Manako K."/>
            <person name="Bowen J."/>
            <person name="Foster T.M."/>
            <person name="Erridge Z.A."/>
            <person name="Tiffin H."/>
            <person name="Waite C.N."/>
            <person name="Davies K.M."/>
            <person name="Grierson E.P."/>
            <person name="Laing W.A."/>
            <person name="Kirk R."/>
            <person name="Chen X."/>
            <person name="Wood M."/>
            <person name="Montefiori M."/>
            <person name="Brummell D.A."/>
            <person name="Schwinn K.E."/>
            <person name="Catanach A."/>
            <person name="Fullerton C."/>
            <person name="Li D."/>
            <person name="Meiyalaghan S."/>
            <person name="Nieuwenhuizen N."/>
            <person name="Read N."/>
            <person name="Prakash R."/>
            <person name="Hunter D."/>
            <person name="Zhang H."/>
            <person name="McKenzie M."/>
            <person name="Knabel M."/>
            <person name="Harris A."/>
            <person name="Allan A.C."/>
            <person name="Gleave A."/>
            <person name="Chen A."/>
            <person name="Janssen B.J."/>
            <person name="Plunkett B."/>
            <person name="Ampomah-Dwamena C."/>
            <person name="Voogd C."/>
            <person name="Leif D."/>
            <person name="Lafferty D."/>
            <person name="Souleyre E.J.F."/>
            <person name="Varkonyi-Gasic E."/>
            <person name="Gambi F."/>
            <person name="Hanley J."/>
            <person name="Yao J.L."/>
            <person name="Cheung J."/>
            <person name="David K.M."/>
            <person name="Warren B."/>
            <person name="Marsh K."/>
            <person name="Snowden K.C."/>
            <person name="Lin-Wang K."/>
            <person name="Brian L."/>
            <person name="Martinez-Sanchez M."/>
            <person name="Wang M."/>
            <person name="Ileperuma N."/>
            <person name="Macnee N."/>
            <person name="Campin R."/>
            <person name="McAtee P."/>
            <person name="Drummond R.S.M."/>
            <person name="Espley R.V."/>
            <person name="Ireland H.S."/>
            <person name="Wu R."/>
            <person name="Atkinson R.G."/>
            <person name="Karunairetnam S."/>
            <person name="Bulley S."/>
            <person name="Chunkath S."/>
            <person name="Hanley Z."/>
            <person name="Storey R."/>
            <person name="Thrimawithana A.H."/>
            <person name="Thomson S."/>
            <person name="David C."/>
            <person name="Testolin R."/>
            <person name="Huang H."/>
            <person name="Hellens R.P."/>
            <person name="Schaffer R.J."/>
        </authorList>
    </citation>
    <scope>NUCLEOTIDE SEQUENCE [LARGE SCALE GENOMIC DNA]</scope>
    <source>
        <strain evidence="3">cv. Red5</strain>
    </source>
</reference>
<organism evidence="2 3">
    <name type="scientific">Actinidia chinensis var. chinensis</name>
    <name type="common">Chinese soft-hair kiwi</name>
    <dbReference type="NCBI Taxonomy" id="1590841"/>
    <lineage>
        <taxon>Eukaryota</taxon>
        <taxon>Viridiplantae</taxon>
        <taxon>Streptophyta</taxon>
        <taxon>Embryophyta</taxon>
        <taxon>Tracheophyta</taxon>
        <taxon>Spermatophyta</taxon>
        <taxon>Magnoliopsida</taxon>
        <taxon>eudicotyledons</taxon>
        <taxon>Gunneridae</taxon>
        <taxon>Pentapetalae</taxon>
        <taxon>asterids</taxon>
        <taxon>Ericales</taxon>
        <taxon>Actinidiaceae</taxon>
        <taxon>Actinidia</taxon>
    </lineage>
</organism>
<dbReference type="OrthoDB" id="1913152at2759"/>
<dbReference type="FunCoup" id="A0A2R6Q953">
    <property type="interactions" value="1640"/>
</dbReference>
<dbReference type="Proteomes" id="UP000241394">
    <property type="component" value="Chromosome LG18"/>
</dbReference>
<dbReference type="STRING" id="1590841.A0A2R6Q953"/>
<keyword evidence="3" id="KW-1185">Reference proteome</keyword>
<dbReference type="Gramene" id="PSS04418">
    <property type="protein sequence ID" value="PSS04418"/>
    <property type="gene ID" value="CEY00_Acc20272"/>
</dbReference>
<proteinExistence type="predicted"/>
<feature type="compositionally biased region" description="Polar residues" evidence="1">
    <location>
        <begin position="946"/>
        <end position="955"/>
    </location>
</feature>
<dbReference type="GO" id="GO:0030174">
    <property type="term" value="P:regulation of DNA-templated DNA replication initiation"/>
    <property type="evidence" value="ECO:0007669"/>
    <property type="project" value="TreeGrafter"/>
</dbReference>
<dbReference type="GO" id="GO:0010212">
    <property type="term" value="P:response to ionizing radiation"/>
    <property type="evidence" value="ECO:0007669"/>
    <property type="project" value="InterPro"/>
</dbReference>
<comment type="caution">
    <text evidence="2">The sequence shown here is derived from an EMBL/GenBank/DDBJ whole genome shotgun (WGS) entry which is preliminary data.</text>
</comment>
<dbReference type="GO" id="GO:0007095">
    <property type="term" value="P:mitotic G2 DNA damage checkpoint signaling"/>
    <property type="evidence" value="ECO:0007669"/>
    <property type="project" value="TreeGrafter"/>
</dbReference>
<feature type="compositionally biased region" description="Basic residues" evidence="1">
    <location>
        <begin position="921"/>
        <end position="931"/>
    </location>
</feature>
<feature type="region of interest" description="Disordered" evidence="1">
    <location>
        <begin position="847"/>
        <end position="867"/>
    </location>
</feature>
<accession>A0A2R6Q953</accession>
<dbReference type="InterPro" id="IPR026153">
    <property type="entry name" value="Treslin"/>
</dbReference>
<dbReference type="PANTHER" id="PTHR21556:SF2">
    <property type="entry name" value="TRESLIN"/>
    <property type="match status" value="1"/>
</dbReference>
<evidence type="ECO:0000313" key="3">
    <source>
        <dbReference type="Proteomes" id="UP000241394"/>
    </source>
</evidence>